<feature type="region of interest" description="Disordered" evidence="1">
    <location>
        <begin position="36"/>
        <end position="101"/>
    </location>
</feature>
<gene>
    <name evidence="2" type="ORF">WISP_31192</name>
</gene>
<dbReference type="Proteomes" id="UP001145742">
    <property type="component" value="Unassembled WGS sequence"/>
</dbReference>
<evidence type="ECO:0000256" key="1">
    <source>
        <dbReference type="SAM" id="MobiDB-lite"/>
    </source>
</evidence>
<evidence type="ECO:0000313" key="2">
    <source>
        <dbReference type="EMBL" id="KAJ7423926.1"/>
    </source>
</evidence>
<feature type="compositionally biased region" description="Basic and acidic residues" evidence="1">
    <location>
        <begin position="73"/>
        <end position="84"/>
    </location>
</feature>
<protein>
    <submittedName>
        <fullName evidence="2">Uncharacterized protein</fullName>
    </submittedName>
</protein>
<proteinExistence type="predicted"/>
<reference evidence="2" key="1">
    <citation type="submission" date="2019-10" db="EMBL/GenBank/DDBJ databases">
        <authorList>
            <person name="Soares A.E.R."/>
            <person name="Aleixo A."/>
            <person name="Schneider P."/>
            <person name="Miyaki C.Y."/>
            <person name="Schneider M.P."/>
            <person name="Mello C."/>
            <person name="Vasconcelos A.T.R."/>
        </authorList>
    </citation>
    <scope>NUCLEOTIDE SEQUENCE</scope>
    <source>
        <tissue evidence="2">Muscle</tissue>
    </source>
</reference>
<keyword evidence="3" id="KW-1185">Reference proteome</keyword>
<accession>A0ABQ9DK28</accession>
<sequence length="214" mass="23966">MLERRALLETTTGADLSVLPWIKSWPERIQQVPSEEEVMAVDGSVSQQRLSHAHSAPPAASSPGTSWAEAEQDEKRREQSWGEEKETEEDTEEGQKVSGSWKTVRRERHNWKGPKDIKCVGEIFSASLDELSMSGSLSAPYHCIQASLQKLSAKRDFSMNHQHQVVLLQTSLVQDTLWSCAAVLIYITSPLKMFLSKGDTAHHDKTGLILERAK</sequence>
<dbReference type="EMBL" id="WHWB01032766">
    <property type="protein sequence ID" value="KAJ7423926.1"/>
    <property type="molecule type" value="Genomic_DNA"/>
</dbReference>
<comment type="caution">
    <text evidence="2">The sequence shown here is derived from an EMBL/GenBank/DDBJ whole genome shotgun (WGS) entry which is preliminary data.</text>
</comment>
<name>A0ABQ9DK28_9PASS</name>
<organism evidence="2 3">
    <name type="scientific">Willisornis vidua</name>
    <name type="common">Xingu scale-backed antbird</name>
    <dbReference type="NCBI Taxonomy" id="1566151"/>
    <lineage>
        <taxon>Eukaryota</taxon>
        <taxon>Metazoa</taxon>
        <taxon>Chordata</taxon>
        <taxon>Craniata</taxon>
        <taxon>Vertebrata</taxon>
        <taxon>Euteleostomi</taxon>
        <taxon>Archelosauria</taxon>
        <taxon>Archosauria</taxon>
        <taxon>Dinosauria</taxon>
        <taxon>Saurischia</taxon>
        <taxon>Theropoda</taxon>
        <taxon>Coelurosauria</taxon>
        <taxon>Aves</taxon>
        <taxon>Neognathae</taxon>
        <taxon>Neoaves</taxon>
        <taxon>Telluraves</taxon>
        <taxon>Australaves</taxon>
        <taxon>Passeriformes</taxon>
        <taxon>Thamnophilidae</taxon>
        <taxon>Willisornis</taxon>
    </lineage>
</organism>
<evidence type="ECO:0000313" key="3">
    <source>
        <dbReference type="Proteomes" id="UP001145742"/>
    </source>
</evidence>
<feature type="compositionally biased region" description="Low complexity" evidence="1">
    <location>
        <begin position="53"/>
        <end position="63"/>
    </location>
</feature>